<dbReference type="Proteomes" id="UP000231192">
    <property type="component" value="Unassembled WGS sequence"/>
</dbReference>
<evidence type="ECO:0000256" key="1">
    <source>
        <dbReference type="SAM" id="Phobius"/>
    </source>
</evidence>
<accession>A0A2H0UCQ7</accession>
<sequence length="111" mass="12515">MQDALNTLCVSEASAYRLWLILLVLFVLIVGAALWAEFPMSVSWARTPERIATLILVLLLLLLGFWYFSATCRAALWMPLVAFLIAILGLLAAFWNHPRVTQLLLSQNVKK</sequence>
<feature type="transmembrane region" description="Helical" evidence="1">
    <location>
        <begin position="74"/>
        <end position="95"/>
    </location>
</feature>
<reference evidence="3" key="1">
    <citation type="submission" date="2017-09" db="EMBL/GenBank/DDBJ databases">
        <title>Depth-based differentiation of microbial function through sediment-hosted aquifers and enrichment of novel symbionts in the deep terrestrial subsurface.</title>
        <authorList>
            <person name="Probst A.J."/>
            <person name="Ladd B."/>
            <person name="Jarett J.K."/>
            <person name="Geller-Mcgrath D.E."/>
            <person name="Sieber C.M.K."/>
            <person name="Emerson J.B."/>
            <person name="Anantharaman K."/>
            <person name="Thomas B.C."/>
            <person name="Malmstrom R."/>
            <person name="Stieglmeier M."/>
            <person name="Klingl A."/>
            <person name="Woyke T."/>
            <person name="Ryan C.M."/>
            <person name="Banfield J.F."/>
        </authorList>
    </citation>
    <scope>NUCLEOTIDE SEQUENCE [LARGE SCALE GENOMIC DNA]</scope>
</reference>
<protein>
    <submittedName>
        <fullName evidence="2">Uncharacterized protein</fullName>
    </submittedName>
</protein>
<dbReference type="AlphaFoldDB" id="A0A2H0UCQ7"/>
<evidence type="ECO:0000313" key="2">
    <source>
        <dbReference type="EMBL" id="PIR84208.1"/>
    </source>
</evidence>
<proteinExistence type="predicted"/>
<keyword evidence="1" id="KW-1133">Transmembrane helix</keyword>
<name>A0A2H0UCQ7_9BACT</name>
<dbReference type="EMBL" id="PFBK01000002">
    <property type="protein sequence ID" value="PIR84208.1"/>
    <property type="molecule type" value="Genomic_DNA"/>
</dbReference>
<keyword evidence="1" id="KW-0812">Transmembrane</keyword>
<evidence type="ECO:0000313" key="3">
    <source>
        <dbReference type="Proteomes" id="UP000231192"/>
    </source>
</evidence>
<keyword evidence="1" id="KW-0472">Membrane</keyword>
<gene>
    <name evidence="2" type="ORF">COU18_00445</name>
</gene>
<feature type="transmembrane region" description="Helical" evidence="1">
    <location>
        <begin position="16"/>
        <end position="38"/>
    </location>
</feature>
<comment type="caution">
    <text evidence="2">The sequence shown here is derived from an EMBL/GenBank/DDBJ whole genome shotgun (WGS) entry which is preliminary data.</text>
</comment>
<feature type="transmembrane region" description="Helical" evidence="1">
    <location>
        <begin position="50"/>
        <end position="68"/>
    </location>
</feature>
<organism evidence="2 3">
    <name type="scientific">Candidatus Kaiserbacteria bacterium CG10_big_fil_rev_8_21_14_0_10_51_14</name>
    <dbReference type="NCBI Taxonomy" id="1974610"/>
    <lineage>
        <taxon>Bacteria</taxon>
        <taxon>Candidatus Kaiseribacteriota</taxon>
    </lineage>
</organism>